<dbReference type="AlphaFoldDB" id="A0A5K7SDW4"/>
<accession>A0A5K7SDW4</accession>
<dbReference type="Pfam" id="PF19089">
    <property type="entry name" value="DUF5777"/>
    <property type="match status" value="1"/>
</dbReference>
<evidence type="ECO:0000313" key="3">
    <source>
        <dbReference type="Proteomes" id="UP001193389"/>
    </source>
</evidence>
<dbReference type="Proteomes" id="UP001193389">
    <property type="component" value="Chromosome"/>
</dbReference>
<keyword evidence="3" id="KW-1185">Reference proteome</keyword>
<dbReference type="InterPro" id="IPR045916">
    <property type="entry name" value="DUF5777"/>
</dbReference>
<evidence type="ECO:0000313" key="2">
    <source>
        <dbReference type="EMBL" id="BBE19802.1"/>
    </source>
</evidence>
<protein>
    <recommendedName>
        <fullName evidence="1">DUF5777 domain-containing protein</fullName>
    </recommendedName>
</protein>
<feature type="domain" description="DUF5777" evidence="1">
    <location>
        <begin position="26"/>
        <end position="295"/>
    </location>
</feature>
<dbReference type="KEGG" id="anf:AQPE_3990"/>
<proteinExistence type="predicted"/>
<evidence type="ECO:0000259" key="1">
    <source>
        <dbReference type="Pfam" id="PF19089"/>
    </source>
</evidence>
<organism evidence="2 3">
    <name type="scientific">Aquipluma nitroreducens</name>
    <dbReference type="NCBI Taxonomy" id="2010828"/>
    <lineage>
        <taxon>Bacteria</taxon>
        <taxon>Pseudomonadati</taxon>
        <taxon>Bacteroidota</taxon>
        <taxon>Bacteroidia</taxon>
        <taxon>Marinilabiliales</taxon>
        <taxon>Prolixibacteraceae</taxon>
        <taxon>Aquipluma</taxon>
    </lineage>
</organism>
<name>A0A5K7SDW4_9BACT</name>
<reference evidence="2" key="1">
    <citation type="journal article" date="2020" name="Int. J. Syst. Evol. Microbiol.">
        <title>Aquipluma nitroreducens gen. nov. sp. nov., a novel facultatively anaerobic bacterium isolated from a freshwater lake.</title>
        <authorList>
            <person name="Watanabe M."/>
            <person name="Kojima H."/>
            <person name="Fukui M."/>
        </authorList>
    </citation>
    <scope>NUCLEOTIDE SEQUENCE</scope>
    <source>
        <strain evidence="2">MeG22</strain>
    </source>
</reference>
<sequence length="303" mass="34238">MAQNDLSKMFDEPVQAKEHIPVTATFKSPQIINGQSNETMHKHDLLFVVMHRFGDIAGSYGGMQTFYGLDNSSDILIGFDYGISDRWSFGIGRTKGAPNGTNTSQKQLFYLKTKYRLLRQSIDNSIPFSVTLFGNSVTSGMDRLNLITSDADFQKFSDRMSSVTQVIIARKFNDNFSLALLPTYVRRNYVSYMDMNNLYGLGIGGRLKVTHRMTVVADYFLSFRSQESKDYFLQQSGFRFYNPLGIGLEMETGGHVFNFIFTNSTAILENQFIPSTSSTWTKGGFRWGFSISRTFTLSKKSGS</sequence>
<dbReference type="EMBL" id="AP018694">
    <property type="protein sequence ID" value="BBE19802.1"/>
    <property type="molecule type" value="Genomic_DNA"/>
</dbReference>
<gene>
    <name evidence="2" type="ORF">AQPE_3990</name>
</gene>